<proteinExistence type="predicted"/>
<dbReference type="Proteomes" id="UP001297540">
    <property type="component" value="Chromosome"/>
</dbReference>
<reference evidence="9" key="12">
    <citation type="submission" date="2023-10" db="EMBL/GenBank/DDBJ databases">
        <title>Pathogen: clinical or host-associated sample.</title>
        <authorList>
            <person name="Hergert J."/>
            <person name="Casey R."/>
            <person name="Wagner J."/>
            <person name="Young E.L."/>
            <person name="Oakeson K.F."/>
        </authorList>
    </citation>
    <scope>NUCLEOTIDE SEQUENCE</scope>
    <source>
        <strain evidence="9">2021CK-01020</strain>
    </source>
</reference>
<evidence type="ECO:0000313" key="16">
    <source>
        <dbReference type="Proteomes" id="UP000644192"/>
    </source>
</evidence>
<reference evidence="8 14" key="5">
    <citation type="submission" date="2017-08" db="EMBL/GenBank/DDBJ databases">
        <authorList>
            <person name="Feschi L."/>
            <person name="Jeukens J."/>
            <person name="Emond-Rheault J.-G."/>
            <person name="Kukavica-Ibrulj I."/>
            <person name="Boyle B."/>
            <person name="Levesque R.C."/>
        </authorList>
    </citation>
    <scope>NUCLEOTIDE SEQUENCE [LARGE SCALE GENOMIC DNA]</scope>
    <source>
        <strain evidence="8 14">PA-W36</strain>
    </source>
</reference>
<dbReference type="EMBL" id="CP136986">
    <property type="protein sequence ID" value="WOS80815.1"/>
    <property type="molecule type" value="Genomic_DNA"/>
</dbReference>
<evidence type="ECO:0000313" key="7">
    <source>
        <dbReference type="EMBL" id="RMS58658.1"/>
    </source>
</evidence>
<evidence type="ECO:0000313" key="1">
    <source>
        <dbReference type="EMBL" id="ALI58862.1"/>
    </source>
</evidence>
<dbReference type="SMR" id="A0A069QCZ6"/>
<reference evidence="8 14" key="8">
    <citation type="submission" date="2019-01" db="EMBL/GenBank/DDBJ databases">
        <title>The Pseudomonas aeruginosa pan-genome provides new insights on its population structure, horizontal gene transfer and pathogenicity.</title>
        <authorList>
            <person name="Freschi L."/>
            <person name="Vincent A.T."/>
            <person name="Jeukens J."/>
            <person name="Emond-Rheault J.-G."/>
            <person name="Kukavica-Ibrulj I."/>
            <person name="Dupont M.-J."/>
            <person name="Charette S.J."/>
            <person name="Boyle B."/>
            <person name="Levesque R.C."/>
        </authorList>
    </citation>
    <scope>NUCLEOTIDE SEQUENCE [LARGE SCALE GENOMIC DNA]</scope>
    <source>
        <strain evidence="8 14">PA-W36</strain>
    </source>
</reference>
<dbReference type="Proteomes" id="UP000253594">
    <property type="component" value="Unassembled WGS sequence"/>
</dbReference>
<accession>A0A1S1C9U7</accession>
<evidence type="ECO:0000313" key="15">
    <source>
        <dbReference type="Proteomes" id="UP000433532"/>
    </source>
</evidence>
<evidence type="ECO:0000313" key="11">
    <source>
        <dbReference type="Proteomes" id="UP000194857"/>
    </source>
</evidence>
<reference evidence="1" key="3">
    <citation type="submission" date="2015-08" db="EMBL/GenBank/DDBJ databases">
        <title>Pseudomonas aeruginosa strain CCBH4851 chromosome region.</title>
        <authorList>
            <person name="Silveira M.C."/>
            <person name="Carvalho-Assef A.P.D."/>
            <person name="Albano R.M."/>
        </authorList>
    </citation>
    <scope>NUCLEOTIDE SEQUENCE</scope>
    <source>
        <strain evidence="1">CCBH4851</strain>
    </source>
</reference>
<evidence type="ECO:0000313" key="5">
    <source>
        <dbReference type="EMBL" id="OTI61780.1"/>
    </source>
</evidence>
<evidence type="ECO:0000313" key="13">
    <source>
        <dbReference type="Proteomes" id="UP000270834"/>
    </source>
</evidence>
<dbReference type="EMBL" id="WXZT01000006">
    <property type="protein sequence ID" value="MZZ12723.1"/>
    <property type="molecule type" value="Genomic_DNA"/>
</dbReference>
<organism evidence="4 16">
    <name type="scientific">Pseudomonas aeruginosa</name>
    <dbReference type="NCBI Taxonomy" id="287"/>
    <lineage>
        <taxon>Bacteria</taxon>
        <taxon>Pseudomonadati</taxon>
        <taxon>Pseudomonadota</taxon>
        <taxon>Gammaproteobacteria</taxon>
        <taxon>Pseudomonadales</taxon>
        <taxon>Pseudomonadaceae</taxon>
        <taxon>Pseudomonas</taxon>
    </lineage>
</organism>
<evidence type="ECO:0000313" key="12">
    <source>
        <dbReference type="Proteomes" id="UP000253594"/>
    </source>
</evidence>
<dbReference type="RefSeq" id="WP_003090022.1">
    <property type="nucleotide sequence ID" value="NZ_AP014622.1"/>
</dbReference>
<dbReference type="Pfam" id="PF24296">
    <property type="entry name" value="SrfA"/>
    <property type="match status" value="1"/>
</dbReference>
<name>A0A069QCZ6_PSEAI</name>
<dbReference type="InterPro" id="IPR056214">
    <property type="entry name" value="SrfA-like_pseudomonas"/>
</dbReference>
<reference evidence="2" key="1">
    <citation type="submission" date="2015-06" db="EMBL/GenBank/DDBJ databases">
        <authorList>
            <person name="Radhakrishnan R."/>
            <person name="Underwood A."/>
            <person name="Al-Shahib A."/>
        </authorList>
    </citation>
    <scope>NUCLEOTIDE SEQUENCE</scope>
    <source>
        <strain evidence="2">P19_London_7_VIM_2_05_10</strain>
    </source>
</reference>
<evidence type="ECO:0000313" key="10">
    <source>
        <dbReference type="Proteomes" id="UP000045039"/>
    </source>
</evidence>
<reference evidence="7 13" key="7">
    <citation type="submission" date="2018-08" db="EMBL/GenBank/DDBJ databases">
        <title>Recombination of ecologically and evolutionarily significant loci maintains genetic cohesion in the Pseudomonas syringae species complex.</title>
        <authorList>
            <person name="Dillon M."/>
            <person name="Thakur S."/>
            <person name="Almeida R.N.D."/>
            <person name="Weir B.S."/>
            <person name="Guttman D.S."/>
        </authorList>
    </citation>
    <scope>NUCLEOTIDE SEQUENCE [LARGE SCALE GENOMIC DNA]</scope>
    <source>
        <strain evidence="7 13">ICMP 7846</strain>
    </source>
</reference>
<accession>A0A069QCZ6</accession>
<gene>
    <name evidence="9" type="primary">srfA</name>
    <name evidence="7" type="ORF">ALP65_03850</name>
    <name evidence="5" type="ORF">CAZ10_13860</name>
    <name evidence="1" type="ORF">CCBH4851_00157</name>
    <name evidence="6" type="ORF">DT376_05340</name>
    <name evidence="3" type="ORF">GNQ48_19570</name>
    <name evidence="4" type="ORF">GUL26_10730</name>
    <name evidence="8" type="ORF">IPC1295_26470</name>
    <name evidence="9" type="ORF">L4V69_17180</name>
    <name evidence="2" type="ORF">PAERUG_P19_London_7_VIM_2_05_10_02682</name>
</gene>
<dbReference type="Proteomes" id="UP000284767">
    <property type="component" value="Unassembled WGS sequence"/>
</dbReference>
<dbReference type="EMBL" id="RBSQ01000411">
    <property type="protein sequence ID" value="RMS58658.1"/>
    <property type="molecule type" value="Genomic_DNA"/>
</dbReference>
<dbReference type="PATRIC" id="fig|287.1477.peg.2347"/>
<evidence type="ECO:0000313" key="6">
    <source>
        <dbReference type="EMBL" id="RCI75880.1"/>
    </source>
</evidence>
<evidence type="ECO:0000313" key="14">
    <source>
        <dbReference type="Proteomes" id="UP000284767"/>
    </source>
</evidence>
<dbReference type="KEGG" id="paeb:NCGM1900_3961"/>
<dbReference type="Proteomes" id="UP000045039">
    <property type="component" value="Unassembled WGS sequence"/>
</dbReference>
<dbReference type="Proteomes" id="UP000433532">
    <property type="component" value="Unassembled WGS sequence"/>
</dbReference>
<reference evidence="9" key="11">
    <citation type="submission" date="2023-06" db="EMBL/GenBank/DDBJ databases">
        <authorList>
            <consortium name="Clinical and Environmental Microbiology Branch: Whole genome sequencing antimicrobial resistance pathogens in the healthcare setting"/>
        </authorList>
    </citation>
    <scope>NUCLEOTIDE SEQUENCE</scope>
    <source>
        <strain evidence="9">2021CK-01020</strain>
    </source>
</reference>
<evidence type="ECO:0000313" key="9">
    <source>
        <dbReference type="EMBL" id="WOS80815.1"/>
    </source>
</evidence>
<reference evidence="4" key="10">
    <citation type="submission" date="2020-01" db="EMBL/GenBank/DDBJ databases">
        <title>Bacteria Cultured from War Wounds Associated with the Conflict in Eastern Ukraine.</title>
        <authorList>
            <person name="Snesrud E."/>
            <person name="Galac M.R."/>
            <person name="Mc Gann P."/>
            <person name="Valentine K."/>
            <person name="Viacheslav K."/>
        </authorList>
    </citation>
    <scope>NUCLEOTIDE SEQUENCE</scope>
    <source>
        <strain evidence="4">VNMU148</strain>
    </source>
</reference>
<evidence type="ECO:0000313" key="2">
    <source>
        <dbReference type="EMBL" id="CRO85385.1"/>
    </source>
</evidence>
<protein>
    <submittedName>
        <fullName evidence="9">Stress response facilitator SrfA</fullName>
    </submittedName>
</protein>
<reference evidence="5 11" key="4">
    <citation type="submission" date="2017-05" db="EMBL/GenBank/DDBJ databases">
        <authorList>
            <person name="Song R."/>
            <person name="Chenine A.L."/>
            <person name="Ruprecht R.M."/>
        </authorList>
    </citation>
    <scope>NUCLEOTIDE SEQUENCE [LARGE SCALE GENOMIC DNA]</scope>
    <source>
        <strain evidence="5 11">S567_C10_BS</strain>
    </source>
</reference>
<sequence>MAEPQDKYTRRTGRTWADDQATYNRLREEADAARQKLRESGYSGAEYDQLRQAAFDLNRKANQYWEQMLSDLRQED</sequence>
<reference evidence="6 12" key="6">
    <citation type="submission" date="2018-07" db="EMBL/GenBank/DDBJ databases">
        <title>Mechanisms of high-level aminoglycoside resistance among Gram-negative pathogens in Brazil.</title>
        <authorList>
            <person name="Ballaben A.S."/>
            <person name="Darini A.L.C."/>
            <person name="Doi Y."/>
        </authorList>
    </citation>
    <scope>NUCLEOTIDE SEQUENCE [LARGE SCALE GENOMIC DNA]</scope>
    <source>
        <strain evidence="6 12">B2-305</strain>
    </source>
</reference>
<dbReference type="AlphaFoldDB" id="A0A069QCZ6"/>
<dbReference type="EMBL" id="NFFZ01000006">
    <property type="protein sequence ID" value="OTI61780.1"/>
    <property type="molecule type" value="Genomic_DNA"/>
</dbReference>
<dbReference type="Proteomes" id="UP000194857">
    <property type="component" value="Unassembled WGS sequence"/>
</dbReference>
<dbReference type="EMBL" id="WOAD01000017">
    <property type="protein sequence ID" value="MUI37208.1"/>
    <property type="molecule type" value="Genomic_DNA"/>
</dbReference>
<dbReference type="EMBL" id="CVVU01000188">
    <property type="protein sequence ID" value="CRO85385.1"/>
    <property type="molecule type" value="Genomic_DNA"/>
</dbReference>
<dbReference type="EMBL" id="QORE01000108">
    <property type="protein sequence ID" value="RCI75880.1"/>
    <property type="molecule type" value="Genomic_DNA"/>
</dbReference>
<dbReference type="EMBL" id="KT454971">
    <property type="protein sequence ID" value="ALI58862.1"/>
    <property type="molecule type" value="Genomic_DNA"/>
</dbReference>
<evidence type="ECO:0000313" key="8">
    <source>
        <dbReference type="EMBL" id="RPM07626.1"/>
    </source>
</evidence>
<evidence type="ECO:0000313" key="4">
    <source>
        <dbReference type="EMBL" id="MZZ12723.1"/>
    </source>
</evidence>
<dbReference type="Proteomes" id="UP000644192">
    <property type="component" value="Unassembled WGS sequence"/>
</dbReference>
<reference evidence="10" key="2">
    <citation type="submission" date="2015-06" db="EMBL/GenBank/DDBJ databases">
        <authorList>
            <person name="Radhakrishnan Rajesh"/>
            <person name="Underwood Anthony"/>
            <person name="Al-Shahib Ali"/>
        </authorList>
    </citation>
    <scope>NUCLEOTIDE SEQUENCE [LARGE SCALE GENOMIC DNA]</scope>
    <source>
        <strain evidence="10">P19_London_7_VIM_2_05_10</strain>
    </source>
</reference>
<reference evidence="3 15" key="9">
    <citation type="submission" date="2019-11" db="EMBL/GenBank/DDBJ databases">
        <title>Genomes of ocular Pseudomonas aeruginosa isolates.</title>
        <authorList>
            <person name="Khan M."/>
            <person name="Rice S.A."/>
            <person name="Willcox M.D.P."/>
            <person name="Stapleton F."/>
        </authorList>
    </citation>
    <scope>NUCLEOTIDE SEQUENCE [LARGE SCALE GENOMIC DNA]</scope>
    <source>
        <strain evidence="3 15">PA221</strain>
    </source>
</reference>
<evidence type="ECO:0000313" key="3">
    <source>
        <dbReference type="EMBL" id="MUI37208.1"/>
    </source>
</evidence>
<dbReference type="Proteomes" id="UP000270834">
    <property type="component" value="Unassembled WGS sequence"/>
</dbReference>
<dbReference type="EMBL" id="NSNE01000020">
    <property type="protein sequence ID" value="RPM07626.1"/>
    <property type="molecule type" value="Genomic_DNA"/>
</dbReference>